<protein>
    <recommendedName>
        <fullName evidence="3">CTP synthase (glutamine hydrolyzing)</fullName>
        <ecNumber evidence="3">6.3.4.2</ecNumber>
    </recommendedName>
</protein>
<dbReference type="GO" id="GO:0042802">
    <property type="term" value="F:identical protein binding"/>
    <property type="evidence" value="ECO:0007669"/>
    <property type="project" value="TreeGrafter"/>
</dbReference>
<dbReference type="GO" id="GO:0005524">
    <property type="term" value="F:ATP binding"/>
    <property type="evidence" value="ECO:0007669"/>
    <property type="project" value="UniProtKB-KW"/>
</dbReference>
<dbReference type="EMBL" id="LGGS01000146">
    <property type="protein sequence ID" value="KUK81510.1"/>
    <property type="molecule type" value="Genomic_DNA"/>
</dbReference>
<dbReference type="SUPFAM" id="SSF52317">
    <property type="entry name" value="Class I glutamine amidotransferase-like"/>
    <property type="match status" value="1"/>
</dbReference>
<dbReference type="GO" id="GO:0005829">
    <property type="term" value="C:cytosol"/>
    <property type="evidence" value="ECO:0007669"/>
    <property type="project" value="TreeGrafter"/>
</dbReference>
<dbReference type="InterPro" id="IPR017926">
    <property type="entry name" value="GATASE"/>
</dbReference>
<dbReference type="PROSITE" id="PS51273">
    <property type="entry name" value="GATASE_TYPE_1"/>
    <property type="match status" value="1"/>
</dbReference>
<evidence type="ECO:0000256" key="5">
    <source>
        <dbReference type="ARBA" id="ARBA00022741"/>
    </source>
</evidence>
<accession>A0A101HSG8</accession>
<gene>
    <name evidence="11" type="ORF">XD97_0630</name>
</gene>
<comment type="catalytic activity">
    <reaction evidence="9">
        <text>UTP + L-glutamine + ATP + H2O = CTP + L-glutamate + ADP + phosphate + 2 H(+)</text>
        <dbReference type="Rhea" id="RHEA:26426"/>
        <dbReference type="ChEBI" id="CHEBI:15377"/>
        <dbReference type="ChEBI" id="CHEBI:15378"/>
        <dbReference type="ChEBI" id="CHEBI:29985"/>
        <dbReference type="ChEBI" id="CHEBI:30616"/>
        <dbReference type="ChEBI" id="CHEBI:37563"/>
        <dbReference type="ChEBI" id="CHEBI:43474"/>
        <dbReference type="ChEBI" id="CHEBI:46398"/>
        <dbReference type="ChEBI" id="CHEBI:58359"/>
        <dbReference type="ChEBI" id="CHEBI:456216"/>
        <dbReference type="EC" id="6.3.4.2"/>
    </reaction>
</comment>
<evidence type="ECO:0000256" key="1">
    <source>
        <dbReference type="ARBA" id="ARBA00005171"/>
    </source>
</evidence>
<dbReference type="Pfam" id="PF00117">
    <property type="entry name" value="GATase"/>
    <property type="match status" value="1"/>
</dbReference>
<dbReference type="Gene3D" id="3.40.50.880">
    <property type="match status" value="1"/>
</dbReference>
<feature type="domain" description="Glutamine amidotransferase" evidence="10">
    <location>
        <begin position="7"/>
        <end position="46"/>
    </location>
</feature>
<dbReference type="PATRIC" id="fig|110500.4.peg.84"/>
<evidence type="ECO:0000256" key="7">
    <source>
        <dbReference type="ARBA" id="ARBA00022962"/>
    </source>
</evidence>
<dbReference type="GO" id="GO:0003883">
    <property type="term" value="F:CTP synthase activity"/>
    <property type="evidence" value="ECO:0007669"/>
    <property type="project" value="UniProtKB-EC"/>
</dbReference>
<keyword evidence="8" id="KW-0665">Pyrimidine biosynthesis</keyword>
<evidence type="ECO:0000256" key="9">
    <source>
        <dbReference type="ARBA" id="ARBA00047781"/>
    </source>
</evidence>
<comment type="caution">
    <text evidence="11">The sequence shown here is derived from an EMBL/GenBank/DDBJ whole genome shotgun (WGS) entry which is preliminary data.</text>
</comment>
<dbReference type="PANTHER" id="PTHR11550">
    <property type="entry name" value="CTP SYNTHASE"/>
    <property type="match status" value="1"/>
</dbReference>
<evidence type="ECO:0000259" key="10">
    <source>
        <dbReference type="Pfam" id="PF00117"/>
    </source>
</evidence>
<dbReference type="AlphaFoldDB" id="A0A101HSG8"/>
<organism evidence="11 12">
    <name type="scientific">Pelotomaculum thermopropionicum</name>
    <dbReference type="NCBI Taxonomy" id="110500"/>
    <lineage>
        <taxon>Bacteria</taxon>
        <taxon>Bacillati</taxon>
        <taxon>Bacillota</taxon>
        <taxon>Clostridia</taxon>
        <taxon>Eubacteriales</taxon>
        <taxon>Desulfotomaculaceae</taxon>
        <taxon>Pelotomaculum</taxon>
    </lineage>
</organism>
<dbReference type="EC" id="6.3.4.2" evidence="3"/>
<dbReference type="GO" id="GO:0044210">
    <property type="term" value="P:'de novo' CTP biosynthetic process"/>
    <property type="evidence" value="ECO:0007669"/>
    <property type="project" value="UniProtKB-UniPathway"/>
</dbReference>
<evidence type="ECO:0000313" key="12">
    <source>
        <dbReference type="Proteomes" id="UP000054705"/>
    </source>
</evidence>
<dbReference type="InterPro" id="IPR004468">
    <property type="entry name" value="CTP_synthase"/>
</dbReference>
<dbReference type="PANTHER" id="PTHR11550:SF0">
    <property type="entry name" value="CTP SYNTHASE-RELATED"/>
    <property type="match status" value="1"/>
</dbReference>
<evidence type="ECO:0000256" key="2">
    <source>
        <dbReference type="ARBA" id="ARBA00007533"/>
    </source>
</evidence>
<sequence>MSGTLPDEYLVEIIELAGHPWFVATQFHPEFKSRPNRPHPLFRDFIGAAREYKKGKYN</sequence>
<keyword evidence="5" id="KW-0547">Nucleotide-binding</keyword>
<keyword evidence="7" id="KW-0315">Glutamine amidotransferase</keyword>
<evidence type="ECO:0000256" key="6">
    <source>
        <dbReference type="ARBA" id="ARBA00022840"/>
    </source>
</evidence>
<dbReference type="Proteomes" id="UP000054705">
    <property type="component" value="Unassembled WGS sequence"/>
</dbReference>
<name>A0A101HSG8_9FIRM</name>
<evidence type="ECO:0000256" key="4">
    <source>
        <dbReference type="ARBA" id="ARBA00022598"/>
    </source>
</evidence>
<dbReference type="InterPro" id="IPR029062">
    <property type="entry name" value="Class_I_gatase-like"/>
</dbReference>
<reference evidence="12" key="1">
    <citation type="journal article" date="2015" name="MBio">
        <title>Genome-Resolved Metagenomic Analysis Reveals Roles for Candidate Phyla and Other Microbial Community Members in Biogeochemical Transformations in Oil Reservoirs.</title>
        <authorList>
            <person name="Hu P."/>
            <person name="Tom L."/>
            <person name="Singh A."/>
            <person name="Thomas B.C."/>
            <person name="Baker B.J."/>
            <person name="Piceno Y.M."/>
            <person name="Andersen G.L."/>
            <person name="Banfield J.F."/>
        </authorList>
    </citation>
    <scope>NUCLEOTIDE SEQUENCE [LARGE SCALE GENOMIC DNA]</scope>
</reference>
<keyword evidence="6" id="KW-0067">ATP-binding</keyword>
<dbReference type="UniPathway" id="UPA00159">
    <property type="reaction ID" value="UER00277"/>
</dbReference>
<evidence type="ECO:0000256" key="8">
    <source>
        <dbReference type="ARBA" id="ARBA00022975"/>
    </source>
</evidence>
<proteinExistence type="inferred from homology"/>
<dbReference type="GO" id="GO:0019856">
    <property type="term" value="P:pyrimidine nucleobase biosynthetic process"/>
    <property type="evidence" value="ECO:0007669"/>
    <property type="project" value="TreeGrafter"/>
</dbReference>
<comment type="similarity">
    <text evidence="2">Belongs to the CTP synthase family.</text>
</comment>
<evidence type="ECO:0000313" key="11">
    <source>
        <dbReference type="EMBL" id="KUK81510.1"/>
    </source>
</evidence>
<comment type="pathway">
    <text evidence="1">Pyrimidine metabolism; CTP biosynthesis via de novo pathway; CTP from UDP: step 2/2.</text>
</comment>
<evidence type="ECO:0000256" key="3">
    <source>
        <dbReference type="ARBA" id="ARBA00012291"/>
    </source>
</evidence>
<keyword evidence="4" id="KW-0436">Ligase</keyword>